<keyword evidence="2" id="KW-1185">Reference proteome</keyword>
<dbReference type="EMBL" id="CM056741">
    <property type="protein sequence ID" value="KAJ8687994.1"/>
    <property type="molecule type" value="Genomic_DNA"/>
</dbReference>
<comment type="caution">
    <text evidence="1">The sequence shown here is derived from an EMBL/GenBank/DDBJ whole genome shotgun (WGS) entry which is preliminary data.</text>
</comment>
<reference evidence="1" key="1">
    <citation type="submission" date="2023-04" db="EMBL/GenBank/DDBJ databases">
        <title>A chromosome-level genome assembly of the parasitoid wasp Eretmocerus hayati.</title>
        <authorList>
            <person name="Zhong Y."/>
            <person name="Liu S."/>
            <person name="Liu Y."/>
        </authorList>
    </citation>
    <scope>NUCLEOTIDE SEQUENCE</scope>
    <source>
        <strain evidence="1">ZJU_SS_LIU_2023</strain>
    </source>
</reference>
<sequence length="413" mass="47015">MSISRISRLAIEVASYEARVTYKCSYAVIRSARKIVTSISGQGIRSQSTATNDNQVQTESSWRSYVRQWQWKIPLGLGVYLLAVLQWRYFTRRHEINKGPIEGLMVECYLSLPLRITSRVWGGFANLQLPVSLRSTIYSCYAKLFKANLDEIDASLTEFPSLSDFFVRPLKPNARLVAQNTNMVSPSDGRVLHFGPVTSCKVEQVKGMTYNLQHFLGEPNWPHSENSTSILAKNHCDNYVTSLLHNPENELYQLTIYLAPGDYHRFHSPADWTVRLRRHFQGKLLSVNPRIASWLPDLFSLNERVVYIGEWAGGFMAYAAVGATNVGSIRVYKDQNLVTNTKKWPKGKNSEDADFGDLKLEKGELFGEFRMGSTIVLLFEAPKDFKFCTEVGQKIKMGEGLTDCKISERRIWN</sequence>
<name>A0ACC2PZ92_9HYME</name>
<dbReference type="Proteomes" id="UP001239111">
    <property type="component" value="Chromosome 1"/>
</dbReference>
<protein>
    <submittedName>
        <fullName evidence="1">Uncharacterized protein</fullName>
    </submittedName>
</protein>
<proteinExistence type="predicted"/>
<evidence type="ECO:0000313" key="2">
    <source>
        <dbReference type="Proteomes" id="UP001239111"/>
    </source>
</evidence>
<organism evidence="1 2">
    <name type="scientific">Eretmocerus hayati</name>
    <dbReference type="NCBI Taxonomy" id="131215"/>
    <lineage>
        <taxon>Eukaryota</taxon>
        <taxon>Metazoa</taxon>
        <taxon>Ecdysozoa</taxon>
        <taxon>Arthropoda</taxon>
        <taxon>Hexapoda</taxon>
        <taxon>Insecta</taxon>
        <taxon>Pterygota</taxon>
        <taxon>Neoptera</taxon>
        <taxon>Endopterygota</taxon>
        <taxon>Hymenoptera</taxon>
        <taxon>Apocrita</taxon>
        <taxon>Proctotrupomorpha</taxon>
        <taxon>Chalcidoidea</taxon>
        <taxon>Aphelinidae</taxon>
        <taxon>Aphelininae</taxon>
        <taxon>Eretmocerus</taxon>
    </lineage>
</organism>
<gene>
    <name evidence="1" type="ORF">QAD02_023789</name>
</gene>
<evidence type="ECO:0000313" key="1">
    <source>
        <dbReference type="EMBL" id="KAJ8687994.1"/>
    </source>
</evidence>
<accession>A0ACC2PZ92</accession>